<evidence type="ECO:0000256" key="13">
    <source>
        <dbReference type="HAMAP-Rule" id="MF_00034"/>
    </source>
</evidence>
<feature type="active site" evidence="13">
    <location>
        <position position="7"/>
    </location>
</feature>
<dbReference type="EC" id="3.1.21.10" evidence="13 14"/>
<dbReference type="SUPFAM" id="SSF53098">
    <property type="entry name" value="Ribonuclease H-like"/>
    <property type="match status" value="1"/>
</dbReference>
<dbReference type="RefSeq" id="WP_089758545.1">
    <property type="nucleotide sequence ID" value="NZ_FNGO01000004.1"/>
</dbReference>
<keyword evidence="16" id="KW-1185">Reference proteome</keyword>
<gene>
    <name evidence="13" type="primary">ruvC</name>
    <name evidence="15" type="ORF">SAMN04488692_10480</name>
</gene>
<evidence type="ECO:0000256" key="11">
    <source>
        <dbReference type="ARBA" id="ARBA00023204"/>
    </source>
</evidence>
<evidence type="ECO:0000256" key="5">
    <source>
        <dbReference type="ARBA" id="ARBA00022759"/>
    </source>
</evidence>
<dbReference type="NCBIfam" id="NF000711">
    <property type="entry name" value="PRK00039.2-1"/>
    <property type="match status" value="1"/>
</dbReference>
<comment type="subunit">
    <text evidence="13">Homodimer which binds Holliday junction (HJ) DNA. The HJ becomes 2-fold symmetrical on binding to RuvC with unstacked arms; it has a different conformation from HJ DNA in complex with RuvA. In the full resolvosome a probable DNA-RuvA(4)-RuvB(12)-RuvC(2) complex forms which resolves the HJ.</text>
</comment>
<keyword evidence="7 13" id="KW-0378">Hydrolase</keyword>
<dbReference type="GO" id="GO:0005737">
    <property type="term" value="C:cytoplasm"/>
    <property type="evidence" value="ECO:0007669"/>
    <property type="project" value="UniProtKB-SubCell"/>
</dbReference>
<accession>A0A1G9JSP5</accession>
<keyword evidence="8 13" id="KW-0460">Magnesium</keyword>
<feature type="binding site" evidence="13">
    <location>
        <position position="140"/>
    </location>
    <ligand>
        <name>Mg(2+)</name>
        <dbReference type="ChEBI" id="CHEBI:18420"/>
        <label>1</label>
    </ligand>
</feature>
<dbReference type="STRING" id="321763.SAMN04488692_10480"/>
<dbReference type="PROSITE" id="PS01321">
    <property type="entry name" value="RUVC"/>
    <property type="match status" value="1"/>
</dbReference>
<evidence type="ECO:0000313" key="15">
    <source>
        <dbReference type="EMBL" id="SDL40559.1"/>
    </source>
</evidence>
<dbReference type="GO" id="GO:0000287">
    <property type="term" value="F:magnesium ion binding"/>
    <property type="evidence" value="ECO:0007669"/>
    <property type="project" value="UniProtKB-UniRule"/>
</dbReference>
<comment type="function">
    <text evidence="13">The RuvA-RuvB-RuvC complex processes Holliday junction (HJ) DNA during genetic recombination and DNA repair. Endonuclease that resolves HJ intermediates. Cleaves cruciform DNA by making single-stranded nicks across the HJ at symmetrical positions within the homologous arms, yielding a 5'-phosphate and a 3'-hydroxyl group; requires a central core of homology in the junction. The consensus cleavage sequence is 5'-(A/T)TT(C/G)-3'. Cleavage occurs on the 3'-side of the TT dinucleotide at the point of strand exchange. HJ branch migration catalyzed by RuvA-RuvB allows RuvC to scan DNA until it finds its consensus sequence, where it cleaves and resolves the cruciform DNA.</text>
</comment>
<dbReference type="GO" id="GO:0006310">
    <property type="term" value="P:DNA recombination"/>
    <property type="evidence" value="ECO:0007669"/>
    <property type="project" value="UniProtKB-UniRule"/>
</dbReference>
<dbReference type="AlphaFoldDB" id="A0A1G9JSP5"/>
<evidence type="ECO:0000256" key="3">
    <source>
        <dbReference type="ARBA" id="ARBA00022722"/>
    </source>
</evidence>
<dbReference type="Pfam" id="PF02075">
    <property type="entry name" value="RuvC"/>
    <property type="match status" value="1"/>
</dbReference>
<dbReference type="PRINTS" id="PR00696">
    <property type="entry name" value="RSOLVASERUVC"/>
</dbReference>
<evidence type="ECO:0000256" key="7">
    <source>
        <dbReference type="ARBA" id="ARBA00022801"/>
    </source>
</evidence>
<evidence type="ECO:0000256" key="12">
    <source>
        <dbReference type="ARBA" id="ARBA00029354"/>
    </source>
</evidence>
<dbReference type="GO" id="GO:0048476">
    <property type="term" value="C:Holliday junction resolvase complex"/>
    <property type="evidence" value="ECO:0007669"/>
    <property type="project" value="UniProtKB-UniRule"/>
</dbReference>
<dbReference type="InterPro" id="IPR020563">
    <property type="entry name" value="X-over_junc_endoDNase_Mg_BS"/>
</dbReference>
<dbReference type="InterPro" id="IPR002176">
    <property type="entry name" value="X-over_junc_endoDNase_RuvC"/>
</dbReference>
<protein>
    <recommendedName>
        <fullName evidence="13 14">Crossover junction endodeoxyribonuclease RuvC</fullName>
        <ecNumber evidence="13 14">3.1.21.10</ecNumber>
    </recommendedName>
    <alternativeName>
        <fullName evidence="13">Holliday junction nuclease RuvC</fullName>
    </alternativeName>
    <alternativeName>
        <fullName evidence="13">Holliday junction resolvase RuvC</fullName>
    </alternativeName>
</protein>
<dbReference type="GO" id="GO:0003677">
    <property type="term" value="F:DNA binding"/>
    <property type="evidence" value="ECO:0007669"/>
    <property type="project" value="UniProtKB-KW"/>
</dbReference>
<dbReference type="GO" id="GO:0006281">
    <property type="term" value="P:DNA repair"/>
    <property type="evidence" value="ECO:0007669"/>
    <property type="project" value="UniProtKB-UniRule"/>
</dbReference>
<dbReference type="InterPro" id="IPR012337">
    <property type="entry name" value="RNaseH-like_sf"/>
</dbReference>
<sequence>MKILGVDPGLAEIGYGVIEKDGNSLSQIEFGLISTSSEKSDLERLNVVFEELTQIIKSLEPEQMAVEELFFNKNAKTAIRVGQARGVILLAGSRADIPVFEYTPLEVKQAVVGHGRAEKMQVQQMVKTLLGLAEIPASEDAADALAVSICHCHTESTRNSWSEML</sequence>
<dbReference type="OrthoDB" id="9805499at2"/>
<dbReference type="PANTHER" id="PTHR30194">
    <property type="entry name" value="CROSSOVER JUNCTION ENDODEOXYRIBONUCLEASE RUVC"/>
    <property type="match status" value="1"/>
</dbReference>
<dbReference type="InterPro" id="IPR036397">
    <property type="entry name" value="RNaseH_sf"/>
</dbReference>
<keyword evidence="4 13" id="KW-0479">Metal-binding</keyword>
<dbReference type="PANTHER" id="PTHR30194:SF3">
    <property type="entry name" value="CROSSOVER JUNCTION ENDODEOXYRIBONUCLEASE RUVC"/>
    <property type="match status" value="1"/>
</dbReference>
<evidence type="ECO:0000256" key="2">
    <source>
        <dbReference type="ARBA" id="ARBA00022490"/>
    </source>
</evidence>
<feature type="active site" evidence="13">
    <location>
        <position position="67"/>
    </location>
</feature>
<evidence type="ECO:0000256" key="6">
    <source>
        <dbReference type="ARBA" id="ARBA00022763"/>
    </source>
</evidence>
<proteinExistence type="inferred from homology"/>
<evidence type="ECO:0000313" key="16">
    <source>
        <dbReference type="Proteomes" id="UP000199476"/>
    </source>
</evidence>
<keyword evidence="5 13" id="KW-0255">Endonuclease</keyword>
<evidence type="ECO:0000256" key="14">
    <source>
        <dbReference type="NCBIfam" id="TIGR00228"/>
    </source>
</evidence>
<keyword evidence="11 13" id="KW-0234">DNA repair</keyword>
<evidence type="ECO:0000256" key="1">
    <source>
        <dbReference type="ARBA" id="ARBA00009518"/>
    </source>
</evidence>
<evidence type="ECO:0000256" key="4">
    <source>
        <dbReference type="ARBA" id="ARBA00022723"/>
    </source>
</evidence>
<dbReference type="CDD" id="cd16962">
    <property type="entry name" value="RuvC"/>
    <property type="match status" value="1"/>
</dbReference>
<comment type="catalytic activity">
    <reaction evidence="12 13">
        <text>Endonucleolytic cleavage at a junction such as a reciprocal single-stranded crossover between two homologous DNA duplexes (Holliday junction).</text>
        <dbReference type="EC" id="3.1.21.10"/>
    </reaction>
</comment>
<feature type="binding site" evidence="13">
    <location>
        <position position="67"/>
    </location>
    <ligand>
        <name>Mg(2+)</name>
        <dbReference type="ChEBI" id="CHEBI:18420"/>
        <label>2</label>
    </ligand>
</feature>
<keyword evidence="6 13" id="KW-0227">DNA damage</keyword>
<dbReference type="FunFam" id="3.30.420.10:FF:000002">
    <property type="entry name" value="Crossover junction endodeoxyribonuclease RuvC"/>
    <property type="match status" value="1"/>
</dbReference>
<keyword evidence="2 13" id="KW-0963">Cytoplasm</keyword>
<keyword evidence="3 13" id="KW-0540">Nuclease</keyword>
<keyword evidence="9 13" id="KW-0238">DNA-binding</keyword>
<dbReference type="Gene3D" id="3.30.420.10">
    <property type="entry name" value="Ribonuclease H-like superfamily/Ribonuclease H"/>
    <property type="match status" value="1"/>
</dbReference>
<feature type="active site" evidence="13">
    <location>
        <position position="140"/>
    </location>
</feature>
<dbReference type="EMBL" id="FNGO01000004">
    <property type="protein sequence ID" value="SDL40559.1"/>
    <property type="molecule type" value="Genomic_DNA"/>
</dbReference>
<dbReference type="HAMAP" id="MF_00034">
    <property type="entry name" value="RuvC"/>
    <property type="match status" value="1"/>
</dbReference>
<comment type="cofactor">
    <cofactor evidence="13">
        <name>Mg(2+)</name>
        <dbReference type="ChEBI" id="CHEBI:18420"/>
    </cofactor>
    <text evidence="13">Binds 2 Mg(2+) ion per subunit.</text>
</comment>
<evidence type="ECO:0000256" key="9">
    <source>
        <dbReference type="ARBA" id="ARBA00023125"/>
    </source>
</evidence>
<dbReference type="NCBIfam" id="TIGR00228">
    <property type="entry name" value="ruvC"/>
    <property type="match status" value="1"/>
</dbReference>
<organism evidence="15 16">
    <name type="scientific">Halarsenatibacter silvermanii</name>
    <dbReference type="NCBI Taxonomy" id="321763"/>
    <lineage>
        <taxon>Bacteria</taxon>
        <taxon>Bacillati</taxon>
        <taxon>Bacillota</taxon>
        <taxon>Clostridia</taxon>
        <taxon>Halanaerobiales</taxon>
        <taxon>Halarsenatibacteraceae</taxon>
        <taxon>Halarsenatibacter</taxon>
    </lineage>
</organism>
<comment type="subcellular location">
    <subcellularLocation>
        <location evidence="13">Cytoplasm</location>
    </subcellularLocation>
</comment>
<dbReference type="GO" id="GO:0008821">
    <property type="term" value="F:crossover junction DNA endonuclease activity"/>
    <property type="evidence" value="ECO:0007669"/>
    <property type="project" value="UniProtKB-UniRule"/>
</dbReference>
<comment type="similarity">
    <text evidence="1 13">Belongs to the RuvC family.</text>
</comment>
<reference evidence="15 16" key="1">
    <citation type="submission" date="2016-10" db="EMBL/GenBank/DDBJ databases">
        <authorList>
            <person name="de Groot N.N."/>
        </authorList>
    </citation>
    <scope>NUCLEOTIDE SEQUENCE [LARGE SCALE GENOMIC DNA]</scope>
    <source>
        <strain evidence="15 16">SLAS-1</strain>
    </source>
</reference>
<name>A0A1G9JSP5_9FIRM</name>
<feature type="binding site" evidence="13">
    <location>
        <position position="7"/>
    </location>
    <ligand>
        <name>Mg(2+)</name>
        <dbReference type="ChEBI" id="CHEBI:18420"/>
        <label>1</label>
    </ligand>
</feature>
<dbReference type="Proteomes" id="UP000199476">
    <property type="component" value="Unassembled WGS sequence"/>
</dbReference>
<keyword evidence="10 13" id="KW-0233">DNA recombination</keyword>
<evidence type="ECO:0000256" key="10">
    <source>
        <dbReference type="ARBA" id="ARBA00023172"/>
    </source>
</evidence>
<evidence type="ECO:0000256" key="8">
    <source>
        <dbReference type="ARBA" id="ARBA00022842"/>
    </source>
</evidence>